<evidence type="ECO:0000256" key="5">
    <source>
        <dbReference type="ARBA" id="ARBA00023136"/>
    </source>
</evidence>
<comment type="subcellular location">
    <subcellularLocation>
        <location evidence="1">Membrane</location>
        <topology evidence="1">Multi-pass membrane protein</topology>
    </subcellularLocation>
</comment>
<evidence type="ECO:0000256" key="6">
    <source>
        <dbReference type="SAM" id="Phobius"/>
    </source>
</evidence>
<protein>
    <submittedName>
        <fullName evidence="7">CG4686</fullName>
    </submittedName>
</protein>
<keyword evidence="4 6" id="KW-1133">Transmembrane helix</keyword>
<evidence type="ECO:0000313" key="7">
    <source>
        <dbReference type="EMBL" id="ALC47339.1"/>
    </source>
</evidence>
<evidence type="ECO:0000256" key="2">
    <source>
        <dbReference type="ARBA" id="ARBA00006208"/>
    </source>
</evidence>
<dbReference type="Proteomes" id="UP000494163">
    <property type="component" value="Chromosome 3R"/>
</dbReference>
<keyword evidence="8" id="KW-1185">Reference proteome</keyword>
<dbReference type="STRING" id="30019.A0A0M3QYB7"/>
<dbReference type="GO" id="GO:0016020">
    <property type="term" value="C:membrane"/>
    <property type="evidence" value="ECO:0007669"/>
    <property type="project" value="UniProtKB-SubCell"/>
</dbReference>
<feature type="transmembrane region" description="Helical" evidence="6">
    <location>
        <begin position="164"/>
        <end position="180"/>
    </location>
</feature>
<proteinExistence type="inferred from homology"/>
<dbReference type="PANTHER" id="PTHR43461">
    <property type="entry name" value="TRANSMEMBRANE PROTEIN 256"/>
    <property type="match status" value="1"/>
</dbReference>
<feature type="transmembrane region" description="Helical" evidence="6">
    <location>
        <begin position="131"/>
        <end position="152"/>
    </location>
</feature>
<evidence type="ECO:0000313" key="8">
    <source>
        <dbReference type="Proteomes" id="UP000494163"/>
    </source>
</evidence>
<keyword evidence="5 6" id="KW-0472">Membrane</keyword>
<sequence length="181" mass="19828">MTAGDILDYITLGNPVSKGIIASSGAIMRAIGLRPKNSQIRDGGPSMQSINVSEELSRVGLYRIVGRHYNFVRLAGLGGASAIFMGAYCKYYLKDVRDPKEQVESQSFADIANRIHFLHSFALMAMPLAHYPVFTGIMMTMGTLLFSGCMYYRALTGSKKLQHYTTIGGFCLIGAWLSLVV</sequence>
<evidence type="ECO:0000256" key="1">
    <source>
        <dbReference type="ARBA" id="ARBA00004141"/>
    </source>
</evidence>
<evidence type="ECO:0000256" key="4">
    <source>
        <dbReference type="ARBA" id="ARBA00022989"/>
    </source>
</evidence>
<accession>A0A0M3QYB7</accession>
<dbReference type="InterPro" id="IPR006696">
    <property type="entry name" value="DUF423"/>
</dbReference>
<dbReference type="AlphaFoldDB" id="A0A0M3QYB7"/>
<reference evidence="7 8" key="1">
    <citation type="submission" date="2015-08" db="EMBL/GenBank/DDBJ databases">
        <title>Ancestral chromatin configuration constrains chromatin evolution on differentiating sex chromosomes in Drosophila.</title>
        <authorList>
            <person name="Zhou Q."/>
            <person name="Bachtrog D."/>
        </authorList>
    </citation>
    <scope>NUCLEOTIDE SEQUENCE [LARGE SCALE GENOMIC DNA]</scope>
    <source>
        <tissue evidence="7">Whole larvae</tissue>
    </source>
</reference>
<dbReference type="Pfam" id="PF04241">
    <property type="entry name" value="DUF423"/>
    <property type="match status" value="1"/>
</dbReference>
<feature type="transmembrane region" description="Helical" evidence="6">
    <location>
        <begin position="71"/>
        <end position="93"/>
    </location>
</feature>
<gene>
    <name evidence="7" type="ORF">Dbus_chr3Rg2089</name>
</gene>
<dbReference type="OMA" id="MMDTLDY"/>
<keyword evidence="3 6" id="KW-0812">Transmembrane</keyword>
<dbReference type="OrthoDB" id="269173at2759"/>
<dbReference type="PANTHER" id="PTHR43461:SF1">
    <property type="entry name" value="TRANSMEMBRANE PROTEIN 256"/>
    <property type="match status" value="1"/>
</dbReference>
<comment type="similarity">
    <text evidence="2">Belongs to the TMEM256 family.</text>
</comment>
<name>A0A0M3QYB7_DROBS</name>
<organism evidence="7 8">
    <name type="scientific">Drosophila busckii</name>
    <name type="common">Fruit fly</name>
    <dbReference type="NCBI Taxonomy" id="30019"/>
    <lineage>
        <taxon>Eukaryota</taxon>
        <taxon>Metazoa</taxon>
        <taxon>Ecdysozoa</taxon>
        <taxon>Arthropoda</taxon>
        <taxon>Hexapoda</taxon>
        <taxon>Insecta</taxon>
        <taxon>Pterygota</taxon>
        <taxon>Neoptera</taxon>
        <taxon>Endopterygota</taxon>
        <taxon>Diptera</taxon>
        <taxon>Brachycera</taxon>
        <taxon>Muscomorpha</taxon>
        <taxon>Ephydroidea</taxon>
        <taxon>Drosophilidae</taxon>
        <taxon>Drosophila</taxon>
    </lineage>
</organism>
<dbReference type="EMBL" id="CP012526">
    <property type="protein sequence ID" value="ALC47339.1"/>
    <property type="molecule type" value="Genomic_DNA"/>
</dbReference>
<evidence type="ECO:0000256" key="3">
    <source>
        <dbReference type="ARBA" id="ARBA00022692"/>
    </source>
</evidence>